<dbReference type="AlphaFoldDB" id="A0A9D3WVZ5"/>
<evidence type="ECO:0000313" key="3">
    <source>
        <dbReference type="EMBL" id="KAH1168005.1"/>
    </source>
</evidence>
<dbReference type="PANTHER" id="PTHR33050">
    <property type="entry name" value="REVERSE TRANSCRIPTASE DOMAIN-CONTAINING PROTEIN"/>
    <property type="match status" value="1"/>
</dbReference>
<name>A0A9D3WVZ5_9SAUR</name>
<dbReference type="InterPro" id="IPR052055">
    <property type="entry name" value="Hepadnavirus_pol/RT"/>
</dbReference>
<evidence type="ECO:0000256" key="1">
    <source>
        <dbReference type="SAM" id="MobiDB-lite"/>
    </source>
</evidence>
<feature type="region of interest" description="Disordered" evidence="1">
    <location>
        <begin position="67"/>
        <end position="94"/>
    </location>
</feature>
<dbReference type="PANTHER" id="PTHR33050:SF7">
    <property type="entry name" value="RIBONUCLEASE H"/>
    <property type="match status" value="1"/>
</dbReference>
<accession>A0A9D3WVZ5</accession>
<gene>
    <name evidence="3" type="ORF">KIL84_003488</name>
</gene>
<proteinExistence type="predicted"/>
<evidence type="ECO:0000313" key="4">
    <source>
        <dbReference type="Proteomes" id="UP000827986"/>
    </source>
</evidence>
<evidence type="ECO:0000259" key="2">
    <source>
        <dbReference type="PROSITE" id="PS50878"/>
    </source>
</evidence>
<comment type="caution">
    <text evidence="3">The sequence shown here is derived from an EMBL/GenBank/DDBJ whole genome shotgun (WGS) entry which is preliminary data.</text>
</comment>
<dbReference type="SUPFAM" id="SSF56672">
    <property type="entry name" value="DNA/RNA polymerases"/>
    <property type="match status" value="1"/>
</dbReference>
<dbReference type="PROSITE" id="PS50878">
    <property type="entry name" value="RT_POL"/>
    <property type="match status" value="1"/>
</dbReference>
<reference evidence="3" key="1">
    <citation type="submission" date="2021-09" db="EMBL/GenBank/DDBJ databases">
        <title>The genome of Mauremys mutica provides insights into the evolution of semi-aquatic lifestyle.</title>
        <authorList>
            <person name="Gong S."/>
            <person name="Gao Y."/>
        </authorList>
    </citation>
    <scope>NUCLEOTIDE SEQUENCE</scope>
    <source>
        <strain evidence="3">MM-2020</strain>
        <tissue evidence="3">Muscle</tissue>
    </source>
</reference>
<dbReference type="InterPro" id="IPR043502">
    <property type="entry name" value="DNA/RNA_pol_sf"/>
</dbReference>
<feature type="compositionally biased region" description="Polar residues" evidence="1">
    <location>
        <begin position="80"/>
        <end position="94"/>
    </location>
</feature>
<keyword evidence="4" id="KW-1185">Reference proteome</keyword>
<feature type="domain" description="Reverse transcriptase" evidence="2">
    <location>
        <begin position="1"/>
        <end position="57"/>
    </location>
</feature>
<protein>
    <recommendedName>
        <fullName evidence="2">Reverse transcriptase domain-containing protein</fullName>
    </recommendedName>
</protein>
<dbReference type="EMBL" id="JAHDVG010000486">
    <property type="protein sequence ID" value="KAH1168005.1"/>
    <property type="molecule type" value="Genomic_DNA"/>
</dbReference>
<organism evidence="3 4">
    <name type="scientific">Mauremys mutica</name>
    <name type="common">yellowpond turtle</name>
    <dbReference type="NCBI Taxonomy" id="74926"/>
    <lineage>
        <taxon>Eukaryota</taxon>
        <taxon>Metazoa</taxon>
        <taxon>Chordata</taxon>
        <taxon>Craniata</taxon>
        <taxon>Vertebrata</taxon>
        <taxon>Euteleostomi</taxon>
        <taxon>Archelosauria</taxon>
        <taxon>Testudinata</taxon>
        <taxon>Testudines</taxon>
        <taxon>Cryptodira</taxon>
        <taxon>Durocryptodira</taxon>
        <taxon>Testudinoidea</taxon>
        <taxon>Geoemydidae</taxon>
        <taxon>Geoemydinae</taxon>
        <taxon>Mauremys</taxon>
    </lineage>
</organism>
<sequence length="150" mass="16386">MIFPYLDDCPLKAPTQQVAIDATEQTLALFTALGLQINAQKSTLTPVQQIEFIGASLNSLEVMASLPQQPDQPDIDQPDYYSTNQPTSHHQNMPTTIRPHGFHDICCTTCTTLYEVTSSLAPISLCLTQAQYKQAPHGTKQGKGVPSLVD</sequence>
<dbReference type="Proteomes" id="UP000827986">
    <property type="component" value="Unassembled WGS sequence"/>
</dbReference>
<dbReference type="InterPro" id="IPR000477">
    <property type="entry name" value="RT_dom"/>
</dbReference>